<reference evidence="1 2" key="1">
    <citation type="submission" date="2016-02" db="EMBL/GenBank/DDBJ databases">
        <title>Draft Genome for Tepidibacillus decaturensis nov. sp. Strain Z9, an Anaerobic, Moderately Thermophilic and Heterotrophic Bacterium from Deep Subsurface of the Illinois Basin, USA.</title>
        <authorList>
            <person name="Dong Y."/>
            <person name="Chang J.Y."/>
            <person name="Sanford R."/>
            <person name="Fouke B.W."/>
        </authorList>
    </citation>
    <scope>NUCLEOTIDE SEQUENCE [LARGE SCALE GENOMIC DNA]</scope>
    <source>
        <strain evidence="1 2">Z9</strain>
    </source>
</reference>
<dbReference type="AlphaFoldDB" id="A0A135L4V2"/>
<gene>
    <name evidence="1" type="ORF">U473_07900</name>
</gene>
<sequence length="104" mass="12206">MAIQSNETLKGLDYYSAATDTQLQCFKNNGISFVCRYYTSNTTRLSNGRTAIKNYFLGVQDAMNEILSNERSKMDNWSLRRVLCCKRVRWIRWNFKNVANIFVE</sequence>
<accession>A0A135L4V2</accession>
<comment type="caution">
    <text evidence="1">The sequence shown here is derived from an EMBL/GenBank/DDBJ whole genome shotgun (WGS) entry which is preliminary data.</text>
</comment>
<dbReference type="Proteomes" id="UP000070352">
    <property type="component" value="Unassembled WGS sequence"/>
</dbReference>
<name>A0A135L4V2_9BACI</name>
<dbReference type="EMBL" id="LSKU01000001">
    <property type="protein sequence ID" value="KXG43937.1"/>
    <property type="molecule type" value="Genomic_DNA"/>
</dbReference>
<organism evidence="1 2">
    <name type="scientific">Tepidibacillus decaturensis</name>
    <dbReference type="NCBI Taxonomy" id="1413211"/>
    <lineage>
        <taxon>Bacteria</taxon>
        <taxon>Bacillati</taxon>
        <taxon>Bacillota</taxon>
        <taxon>Bacilli</taxon>
        <taxon>Bacillales</taxon>
        <taxon>Bacillaceae</taxon>
        <taxon>Tepidibacillus</taxon>
    </lineage>
</organism>
<keyword evidence="2" id="KW-1185">Reference proteome</keyword>
<proteinExistence type="predicted"/>
<evidence type="ECO:0000313" key="2">
    <source>
        <dbReference type="Proteomes" id="UP000070352"/>
    </source>
</evidence>
<dbReference type="STRING" id="1413211.U473_07900"/>
<evidence type="ECO:0000313" key="1">
    <source>
        <dbReference type="EMBL" id="KXG43937.1"/>
    </source>
</evidence>
<protein>
    <submittedName>
        <fullName evidence="1">Uncharacterized protein</fullName>
    </submittedName>
</protein>